<dbReference type="InterPro" id="IPR015943">
    <property type="entry name" value="WD40/YVTN_repeat-like_dom_sf"/>
</dbReference>
<dbReference type="PANTHER" id="PTHR15271:SF4">
    <property type="entry name" value="CHROMATIN ASSEMBLY FACTOR 1 SUBUNIT B"/>
    <property type="match status" value="1"/>
</dbReference>
<evidence type="ECO:0000256" key="10">
    <source>
        <dbReference type="SAM" id="MobiDB-lite"/>
    </source>
</evidence>
<dbReference type="PROSITE" id="PS50082">
    <property type="entry name" value="WD_REPEATS_2"/>
    <property type="match status" value="2"/>
</dbReference>
<dbReference type="InterPro" id="IPR045145">
    <property type="entry name" value="PTHR15271"/>
</dbReference>
<evidence type="ECO:0000256" key="5">
    <source>
        <dbReference type="ARBA" id="ARBA00022763"/>
    </source>
</evidence>
<evidence type="ECO:0000313" key="13">
    <source>
        <dbReference type="Proteomes" id="UP001497392"/>
    </source>
</evidence>
<comment type="subcellular location">
    <subcellularLocation>
        <location evidence="1">Nucleus</location>
    </subcellularLocation>
</comment>
<feature type="repeat" description="WD" evidence="9">
    <location>
        <begin position="54"/>
        <end position="86"/>
    </location>
</feature>
<dbReference type="Proteomes" id="UP001497392">
    <property type="component" value="Unassembled WGS sequence"/>
</dbReference>
<evidence type="ECO:0000256" key="3">
    <source>
        <dbReference type="ARBA" id="ARBA00022574"/>
    </source>
</evidence>
<evidence type="ECO:0000256" key="2">
    <source>
        <dbReference type="ARBA" id="ARBA00007306"/>
    </source>
</evidence>
<keyword evidence="4" id="KW-0677">Repeat</keyword>
<keyword evidence="6" id="KW-0156">Chromatin regulator</keyword>
<feature type="region of interest" description="Disordered" evidence="10">
    <location>
        <begin position="419"/>
        <end position="802"/>
    </location>
</feature>
<name>A0ABP1FTG2_9CHLO</name>
<feature type="compositionally biased region" description="Polar residues" evidence="10">
    <location>
        <begin position="763"/>
        <end position="782"/>
    </location>
</feature>
<keyword evidence="13" id="KW-1185">Reference proteome</keyword>
<feature type="compositionally biased region" description="Low complexity" evidence="10">
    <location>
        <begin position="423"/>
        <end position="438"/>
    </location>
</feature>
<evidence type="ECO:0000256" key="8">
    <source>
        <dbReference type="ARBA" id="ARBA00023242"/>
    </source>
</evidence>
<dbReference type="PROSITE" id="PS50294">
    <property type="entry name" value="WD_REPEATS_REGION"/>
    <property type="match status" value="2"/>
</dbReference>
<feature type="domain" description="CAF1B/HIR1 beta-propeller" evidence="11">
    <location>
        <begin position="1"/>
        <end position="392"/>
    </location>
</feature>
<comment type="caution">
    <text evidence="12">The sequence shown here is derived from an EMBL/GenBank/DDBJ whole genome shotgun (WGS) entry which is preliminary data.</text>
</comment>
<feature type="region of interest" description="Disordered" evidence="10">
    <location>
        <begin position="828"/>
        <end position="858"/>
    </location>
</feature>
<keyword evidence="5" id="KW-0227">DNA damage</keyword>
<organism evidence="12 13">
    <name type="scientific">Coccomyxa viridis</name>
    <dbReference type="NCBI Taxonomy" id="1274662"/>
    <lineage>
        <taxon>Eukaryota</taxon>
        <taxon>Viridiplantae</taxon>
        <taxon>Chlorophyta</taxon>
        <taxon>core chlorophytes</taxon>
        <taxon>Trebouxiophyceae</taxon>
        <taxon>Trebouxiophyceae incertae sedis</taxon>
        <taxon>Coccomyxaceae</taxon>
        <taxon>Coccomyxa</taxon>
    </lineage>
</organism>
<dbReference type="SUPFAM" id="SSF50978">
    <property type="entry name" value="WD40 repeat-like"/>
    <property type="match status" value="1"/>
</dbReference>
<dbReference type="Pfam" id="PF24105">
    <property type="entry name" value="Beta-prop_CAF1B_HIR1"/>
    <property type="match status" value="1"/>
</dbReference>
<feature type="compositionally biased region" description="Polar residues" evidence="10">
    <location>
        <begin position="598"/>
        <end position="613"/>
    </location>
</feature>
<dbReference type="EMBL" id="CAXHTA020000008">
    <property type="protein sequence ID" value="CAL5223193.1"/>
    <property type="molecule type" value="Genomic_DNA"/>
</dbReference>
<protein>
    <submittedName>
        <fullName evidence="12">G5668 protein</fullName>
    </submittedName>
</protein>
<accession>A0ABP1FTG2</accession>
<feature type="compositionally biased region" description="Polar residues" evidence="10">
    <location>
        <begin position="573"/>
        <end position="586"/>
    </location>
</feature>
<gene>
    <name evidence="12" type="primary">g5668</name>
    <name evidence="12" type="ORF">VP750_LOCUS4852</name>
</gene>
<keyword evidence="3 9" id="KW-0853">WD repeat</keyword>
<evidence type="ECO:0000313" key="12">
    <source>
        <dbReference type="EMBL" id="CAL5223193.1"/>
    </source>
</evidence>
<evidence type="ECO:0000256" key="1">
    <source>
        <dbReference type="ARBA" id="ARBA00004123"/>
    </source>
</evidence>
<dbReference type="InterPro" id="IPR055410">
    <property type="entry name" value="Beta-prop_CAF1B_HIR1"/>
</dbReference>
<dbReference type="InterPro" id="IPR036322">
    <property type="entry name" value="WD40_repeat_dom_sf"/>
</dbReference>
<dbReference type="Gene3D" id="2.130.10.10">
    <property type="entry name" value="YVTN repeat-like/Quinoprotein amine dehydrogenase"/>
    <property type="match status" value="2"/>
</dbReference>
<evidence type="ECO:0000256" key="7">
    <source>
        <dbReference type="ARBA" id="ARBA00023204"/>
    </source>
</evidence>
<feature type="repeat" description="WD" evidence="9">
    <location>
        <begin position="113"/>
        <end position="154"/>
    </location>
</feature>
<proteinExistence type="inferred from homology"/>
<dbReference type="SMART" id="SM00320">
    <property type="entry name" value="WD40"/>
    <property type="match status" value="5"/>
</dbReference>
<sequence length="858" mass="89643">MKVKTIQIVWHSKEPVWTLDFHPSGLLATGGGDKEIKVKQDSSDSPAVIHVGTLTNHTRTVNCVRFSPTGGQLASAGDGGEVFLWKPGSAPSAAFGADEDVPDPGWRLAHSLRGGHAEDVNDASWAPDATALLTGSIENVCVVWDVSKGKGQGRLTEHGHYVQGVAWDPAQQHVVSQSADRTCRVYGPKMAALGKRGRAHANTAIATSKDLICQNILSKRQLPAGKEDNTGPARHHLFHDETKALFFRRLAWSPDGSMLVAPAGLFKTTEEDQGMDATYVYARGRWKAPVLALPATKPAVAARFCPVLFGLGTSRAEGCPFDLPYRMVFAVATVETVIIYDTTGQQPLAVLGGLHFEAAPITDIAWSCDGRYLAISSYDGYCSLVHFSEGDLGPPLAADKVPAHIQPLMKAAAKAAVPATPEQLAPAKAPRKAQPQEKSCTAAKPEQAVSAHGTGTLQAIPGSAQEPKQAAAPAGPLGRPEAGEQHPGDQENAGSQPALVDIKEAAQERPSQASTPLPDPAQPEQPSAQKRPIAEAPLRQPEQTGAAQAGSAVKKQKRIVPTAMATAFPAPSTARSGSLPPVQQSKPAGEKRRICATPMSTAPTPFQQRSTPAVSAEAESDVEQPSQPPAPQVGTATPADAAAMQKPDEARKSPDMPVQRSAAATPDVPPQEEPQSSAQQRGVSGGGGPACSVSAAQGSGGSRFPEGLQQANTDEDVSAVQDSGIRPDSAAAQAGSCNTSIMTTSTMRRLGLDSPGPSIAQAGKTTPSRRITAQRIDSQAPTSEAPLATASGKAPPTTIGRRKSSKEYFAAFKPIMQLPKVQDAATGLAPAANTGDKPKQAKKATRRDCTLVLSSDSE</sequence>
<evidence type="ECO:0000256" key="9">
    <source>
        <dbReference type="PROSITE-ProRule" id="PRU00221"/>
    </source>
</evidence>
<reference evidence="12 13" key="1">
    <citation type="submission" date="2024-06" db="EMBL/GenBank/DDBJ databases">
        <authorList>
            <person name="Kraege A."/>
            <person name="Thomma B."/>
        </authorList>
    </citation>
    <scope>NUCLEOTIDE SEQUENCE [LARGE SCALE GENOMIC DNA]</scope>
</reference>
<evidence type="ECO:0000256" key="6">
    <source>
        <dbReference type="ARBA" id="ARBA00022853"/>
    </source>
</evidence>
<evidence type="ECO:0000256" key="4">
    <source>
        <dbReference type="ARBA" id="ARBA00022737"/>
    </source>
</evidence>
<keyword evidence="8" id="KW-0539">Nucleus</keyword>
<comment type="similarity">
    <text evidence="2">Belongs to the WD repeat HIR1 family.</text>
</comment>
<feature type="compositionally biased region" description="Polar residues" evidence="10">
    <location>
        <begin position="735"/>
        <end position="747"/>
    </location>
</feature>
<evidence type="ECO:0000259" key="11">
    <source>
        <dbReference type="Pfam" id="PF24105"/>
    </source>
</evidence>
<keyword evidence="7" id="KW-0234">DNA repair</keyword>
<dbReference type="InterPro" id="IPR001680">
    <property type="entry name" value="WD40_rpt"/>
</dbReference>
<dbReference type="PANTHER" id="PTHR15271">
    <property type="entry name" value="CHROMATIN ASSEMBLY FACTOR 1 SUBUNIT B"/>
    <property type="match status" value="1"/>
</dbReference>